<dbReference type="PANTHER" id="PTHR12318:SF0">
    <property type="entry name" value="ACYL-COENZYME A DIPHOSPHATASE NUDT19"/>
    <property type="match status" value="1"/>
</dbReference>
<evidence type="ECO:0000256" key="1">
    <source>
        <dbReference type="ARBA" id="ARBA00001936"/>
    </source>
</evidence>
<keyword evidence="5" id="KW-0460">Magnesium</keyword>
<organism evidence="8 9">
    <name type="scientific">Microthyrium microscopicum</name>
    <dbReference type="NCBI Taxonomy" id="703497"/>
    <lineage>
        <taxon>Eukaryota</taxon>
        <taxon>Fungi</taxon>
        <taxon>Dikarya</taxon>
        <taxon>Ascomycota</taxon>
        <taxon>Pezizomycotina</taxon>
        <taxon>Dothideomycetes</taxon>
        <taxon>Dothideomycetes incertae sedis</taxon>
        <taxon>Microthyriales</taxon>
        <taxon>Microthyriaceae</taxon>
        <taxon>Microthyrium</taxon>
    </lineage>
</organism>
<dbReference type="EMBL" id="MU004235">
    <property type="protein sequence ID" value="KAF2669090.1"/>
    <property type="molecule type" value="Genomic_DNA"/>
</dbReference>
<reference evidence="8" key="1">
    <citation type="journal article" date="2020" name="Stud. Mycol.">
        <title>101 Dothideomycetes genomes: a test case for predicting lifestyles and emergence of pathogens.</title>
        <authorList>
            <person name="Haridas S."/>
            <person name="Albert R."/>
            <person name="Binder M."/>
            <person name="Bloem J."/>
            <person name="Labutti K."/>
            <person name="Salamov A."/>
            <person name="Andreopoulos B."/>
            <person name="Baker S."/>
            <person name="Barry K."/>
            <person name="Bills G."/>
            <person name="Bluhm B."/>
            <person name="Cannon C."/>
            <person name="Castanera R."/>
            <person name="Culley D."/>
            <person name="Daum C."/>
            <person name="Ezra D."/>
            <person name="Gonzalez J."/>
            <person name="Henrissat B."/>
            <person name="Kuo A."/>
            <person name="Liang C."/>
            <person name="Lipzen A."/>
            <person name="Lutzoni F."/>
            <person name="Magnuson J."/>
            <person name="Mondo S."/>
            <person name="Nolan M."/>
            <person name="Ohm R."/>
            <person name="Pangilinan J."/>
            <person name="Park H.-J."/>
            <person name="Ramirez L."/>
            <person name="Alfaro M."/>
            <person name="Sun H."/>
            <person name="Tritt A."/>
            <person name="Yoshinaga Y."/>
            <person name="Zwiers L.-H."/>
            <person name="Turgeon B."/>
            <person name="Goodwin S."/>
            <person name="Spatafora J."/>
            <person name="Crous P."/>
            <person name="Grigoriev I."/>
        </authorList>
    </citation>
    <scope>NUCLEOTIDE SEQUENCE</scope>
    <source>
        <strain evidence="8">CBS 115976</strain>
    </source>
</reference>
<feature type="domain" description="Nudix hydrolase" evidence="7">
    <location>
        <begin position="99"/>
        <end position="252"/>
    </location>
</feature>
<evidence type="ECO:0000256" key="2">
    <source>
        <dbReference type="ARBA" id="ARBA00001946"/>
    </source>
</evidence>
<dbReference type="GO" id="GO:0046872">
    <property type="term" value="F:metal ion binding"/>
    <property type="evidence" value="ECO:0007669"/>
    <property type="project" value="UniProtKB-KW"/>
</dbReference>
<keyword evidence="6" id="KW-0464">Manganese</keyword>
<sequence length="426" mass="47494">MSQLIHTINIQTLLQYTELPSPTTRQRVMPLRPAILPKPSSLRLTNPPPYNLHSFISSTRYITIGSPAPTTTPHIPPRRTTTSRTMSIYTAPKKRTPAQPRPSASVLLISPTNQILLLHRVRTSTSFASAHVFPGGNVSEAHDGRVPEPDHKERHVDSEVYRMAAIRETFEESGILLAHDKEGKLLGVGEKEREAGRKEIHSGKVTFPEWLKKQGGVPDTGSLIPFTRWITPPQVPKRYTTQMYVYFLPMSVPTNYKESTTDITTLPIDGEAVIPTPTHDGGVEHTAARFAAPSAWLEMANEGKVILYPPQYFLLTMISKYLKPTWDAYSTIEMKRQRRLLEFFLKGGDPPWTEACISPVTIGGATKDGRALLSLEKPGKEVEHLGRRGVKDYVVLLGRGKDGNPSNVEVKSRNEVADIMNKKANL</sequence>
<keyword evidence="3" id="KW-0479">Metal-binding</keyword>
<dbReference type="InterPro" id="IPR039121">
    <property type="entry name" value="NUDT19"/>
</dbReference>
<dbReference type="GO" id="GO:0016818">
    <property type="term" value="F:hydrolase activity, acting on acid anhydrides, in phosphorus-containing anhydrides"/>
    <property type="evidence" value="ECO:0007669"/>
    <property type="project" value="InterPro"/>
</dbReference>
<protein>
    <recommendedName>
        <fullName evidence="7">Nudix hydrolase domain-containing protein</fullName>
    </recommendedName>
</protein>
<comment type="cofactor">
    <cofactor evidence="1">
        <name>Mn(2+)</name>
        <dbReference type="ChEBI" id="CHEBI:29035"/>
    </cofactor>
</comment>
<dbReference type="InterPro" id="IPR015797">
    <property type="entry name" value="NUDIX_hydrolase-like_dom_sf"/>
</dbReference>
<accession>A0A6A6UAV9</accession>
<name>A0A6A6UAV9_9PEZI</name>
<dbReference type="OrthoDB" id="1695362at2759"/>
<evidence type="ECO:0000313" key="8">
    <source>
        <dbReference type="EMBL" id="KAF2669090.1"/>
    </source>
</evidence>
<dbReference type="Pfam" id="PF00293">
    <property type="entry name" value="NUDIX"/>
    <property type="match status" value="1"/>
</dbReference>
<dbReference type="CDD" id="cd18870">
    <property type="entry name" value="NUDIX_AcylCoAdiphos_Nudt19"/>
    <property type="match status" value="1"/>
</dbReference>
<evidence type="ECO:0000256" key="5">
    <source>
        <dbReference type="ARBA" id="ARBA00022842"/>
    </source>
</evidence>
<dbReference type="PANTHER" id="PTHR12318">
    <property type="entry name" value="TESTOSTERONE-REGULATED PROTEIN RP2"/>
    <property type="match status" value="1"/>
</dbReference>
<comment type="cofactor">
    <cofactor evidence="2">
        <name>Mg(2+)</name>
        <dbReference type="ChEBI" id="CHEBI:18420"/>
    </cofactor>
</comment>
<proteinExistence type="predicted"/>
<dbReference type="InterPro" id="IPR000086">
    <property type="entry name" value="NUDIX_hydrolase_dom"/>
</dbReference>
<dbReference type="Proteomes" id="UP000799302">
    <property type="component" value="Unassembled WGS sequence"/>
</dbReference>
<keyword evidence="9" id="KW-1185">Reference proteome</keyword>
<evidence type="ECO:0000256" key="4">
    <source>
        <dbReference type="ARBA" id="ARBA00022801"/>
    </source>
</evidence>
<evidence type="ECO:0000259" key="7">
    <source>
        <dbReference type="PROSITE" id="PS51462"/>
    </source>
</evidence>
<dbReference type="PROSITE" id="PS51462">
    <property type="entry name" value="NUDIX"/>
    <property type="match status" value="1"/>
</dbReference>
<keyword evidence="4" id="KW-0378">Hydrolase</keyword>
<dbReference type="Gene3D" id="3.90.79.10">
    <property type="entry name" value="Nucleoside Triphosphate Pyrophosphohydrolase"/>
    <property type="match status" value="1"/>
</dbReference>
<dbReference type="GO" id="GO:0005739">
    <property type="term" value="C:mitochondrion"/>
    <property type="evidence" value="ECO:0007669"/>
    <property type="project" value="TreeGrafter"/>
</dbReference>
<dbReference type="SUPFAM" id="SSF55811">
    <property type="entry name" value="Nudix"/>
    <property type="match status" value="1"/>
</dbReference>
<evidence type="ECO:0000313" key="9">
    <source>
        <dbReference type="Proteomes" id="UP000799302"/>
    </source>
</evidence>
<evidence type="ECO:0000256" key="6">
    <source>
        <dbReference type="ARBA" id="ARBA00023211"/>
    </source>
</evidence>
<evidence type="ECO:0000256" key="3">
    <source>
        <dbReference type="ARBA" id="ARBA00022723"/>
    </source>
</evidence>
<dbReference type="AlphaFoldDB" id="A0A6A6UAV9"/>
<gene>
    <name evidence="8" type="ORF">BT63DRAFT_424800</name>
</gene>